<organism evidence="3 4">
    <name type="scientific">Actinomadura luzonensis</name>
    <dbReference type="NCBI Taxonomy" id="2805427"/>
    <lineage>
        <taxon>Bacteria</taxon>
        <taxon>Bacillati</taxon>
        <taxon>Actinomycetota</taxon>
        <taxon>Actinomycetes</taxon>
        <taxon>Streptosporangiales</taxon>
        <taxon>Thermomonosporaceae</taxon>
        <taxon>Actinomadura</taxon>
    </lineage>
</organism>
<evidence type="ECO:0000256" key="1">
    <source>
        <dbReference type="SAM" id="MobiDB-lite"/>
    </source>
</evidence>
<dbReference type="EMBL" id="JAKRKC020000001">
    <property type="protein sequence ID" value="MCK2216776.1"/>
    <property type="molecule type" value="Genomic_DNA"/>
</dbReference>
<feature type="region of interest" description="Disordered" evidence="1">
    <location>
        <begin position="192"/>
        <end position="257"/>
    </location>
</feature>
<evidence type="ECO:0000313" key="3">
    <source>
        <dbReference type="EMBL" id="MCK2216776.1"/>
    </source>
</evidence>
<dbReference type="InterPro" id="IPR057746">
    <property type="entry name" value="CpnT-like_N"/>
</dbReference>
<protein>
    <recommendedName>
        <fullName evidence="2">Outer membrane channel protein CpnT-like N-terminal domain-containing protein</fullName>
    </recommendedName>
</protein>
<accession>A0ABT0FWQ9</accession>
<feature type="compositionally biased region" description="Gly residues" evidence="1">
    <location>
        <begin position="200"/>
        <end position="216"/>
    </location>
</feature>
<evidence type="ECO:0000259" key="2">
    <source>
        <dbReference type="Pfam" id="PF25547"/>
    </source>
</evidence>
<name>A0ABT0FWQ9_9ACTN</name>
<feature type="compositionally biased region" description="Basic and acidic residues" evidence="1">
    <location>
        <begin position="248"/>
        <end position="257"/>
    </location>
</feature>
<feature type="domain" description="Outer membrane channel protein CpnT-like N-terminal" evidence="2">
    <location>
        <begin position="18"/>
        <end position="142"/>
    </location>
</feature>
<keyword evidence="4" id="KW-1185">Reference proteome</keyword>
<sequence length="297" mass="31401">MAVMLDPRLSGFLNLIGFPWPKINEDEIRKDAHAWRTVLAGSSAQGAQADATVRRTQQNYQGESATALTTRWNKVGDGGGHITQATAASRSAPVVLDGTANVVSAVKVAVGTQAAYGLATTTQALLFGGAAGGMAALARMYMTRHAVGKVALEGAEGTARGLAPALGSRVTETMRRIMKEMEKRPHARDGMLQIGRRRGGGGGGRGGRGKGKGGGYDPNSSASYDAGAQRMHGRLPSNNDVQNMSAAEAEKAAKELKDSILTRKMNEARLGSDPGHQARLRQEQELLRKLEDKAKEN</sequence>
<comment type="caution">
    <text evidence="3">The sequence shown here is derived from an EMBL/GenBank/DDBJ whole genome shotgun (WGS) entry which is preliminary data.</text>
</comment>
<reference evidence="3 4" key="1">
    <citation type="submission" date="2022-04" db="EMBL/GenBank/DDBJ databases">
        <title>Genome draft of Actinomadura sp. ATCC 31491.</title>
        <authorList>
            <person name="Shi X."/>
            <person name="Du Y."/>
        </authorList>
    </citation>
    <scope>NUCLEOTIDE SEQUENCE [LARGE SCALE GENOMIC DNA]</scope>
    <source>
        <strain evidence="3 4">ATCC 31491</strain>
    </source>
</reference>
<feature type="compositionally biased region" description="Polar residues" evidence="1">
    <location>
        <begin position="236"/>
        <end position="245"/>
    </location>
</feature>
<dbReference type="Pfam" id="PF25547">
    <property type="entry name" value="WXG100_2"/>
    <property type="match status" value="1"/>
</dbReference>
<dbReference type="Proteomes" id="UP001317259">
    <property type="component" value="Unassembled WGS sequence"/>
</dbReference>
<evidence type="ECO:0000313" key="4">
    <source>
        <dbReference type="Proteomes" id="UP001317259"/>
    </source>
</evidence>
<gene>
    <name evidence="3" type="ORF">MF672_023670</name>
</gene>
<proteinExistence type="predicted"/>
<dbReference type="RefSeq" id="WP_242371275.1">
    <property type="nucleotide sequence ID" value="NZ_JAKRKC020000001.1"/>
</dbReference>